<name>A0A316UGV1_9BASI</name>
<feature type="compositionally biased region" description="Low complexity" evidence="1">
    <location>
        <begin position="572"/>
        <end position="592"/>
    </location>
</feature>
<feature type="region of interest" description="Disordered" evidence="1">
    <location>
        <begin position="150"/>
        <end position="170"/>
    </location>
</feature>
<reference evidence="3 4" key="1">
    <citation type="journal article" date="2018" name="Mol. Biol. Evol.">
        <title>Broad Genomic Sampling Reveals a Smut Pathogenic Ancestry of the Fungal Clade Ustilaginomycotina.</title>
        <authorList>
            <person name="Kijpornyongpan T."/>
            <person name="Mondo S.J."/>
            <person name="Barry K."/>
            <person name="Sandor L."/>
            <person name="Lee J."/>
            <person name="Lipzen A."/>
            <person name="Pangilinan J."/>
            <person name="LaButti K."/>
            <person name="Hainaut M."/>
            <person name="Henrissat B."/>
            <person name="Grigoriev I.V."/>
            <person name="Spatafora J.W."/>
            <person name="Aime M.C."/>
        </authorList>
    </citation>
    <scope>NUCLEOTIDE SEQUENCE [LARGE SCALE GENOMIC DNA]</scope>
    <source>
        <strain evidence="3 4">MCA 4718</strain>
    </source>
</reference>
<feature type="domain" description="FIST" evidence="2">
    <location>
        <begin position="240"/>
        <end position="390"/>
    </location>
</feature>
<dbReference type="InterPro" id="IPR013702">
    <property type="entry name" value="FIST_domain_N"/>
</dbReference>
<feature type="region of interest" description="Disordered" evidence="1">
    <location>
        <begin position="28"/>
        <end position="56"/>
    </location>
</feature>
<gene>
    <name evidence="3" type="ORF">BCV69DRAFT_21642</name>
</gene>
<dbReference type="EMBL" id="KZ819321">
    <property type="protein sequence ID" value="PWN24154.1"/>
    <property type="molecule type" value="Genomic_DNA"/>
</dbReference>
<sequence>MASKVPSTSASAIRAVPIHRRAAGSVRWYASAASPAGKSTPASSKKKEDKYADSPWKKPLASTQTLSLFSTSPKALLFALEQSLRGALGALLRSDPQGGHSTDPRDYLLIFAVDKSLPKDVLAETIRLMRDVPIAHVGVLSHPVPGTLLPASAVSDQPQASSSSSLSPPESYHSVSLSLLPSTLVRPFYSQIKGIAPVQAGRWATGKASFDETQSRMESLDADLDGRQGGDWKNVWGRENAEGKLPEEFDDLKSSSHLLTLILGSDVSPQGLLEGLDSRFPASPLLGSFASNTFFETGGREATLFHRGPSSVPREAEASTGQVKAEEGKIHEKGAVGLFFRTPGGQDVPVQDGQARPRVDVEVPWRSFKPLGARRRVTRAKGNIVSELAGANACQQFLRDVAARDKKPLPVKEEDLSMEAKARGMDKDEQRLLSKGVGKEEDFWAVLWEQQDQPAGDISQEHPLLVSRILSGHPSRGTISLGTDLELSVEGVSTDPLDVLGAATTESLPSASSSPSGGDKEFYLQFFQKMPDEPKLTPQKWEETALTIPGKDLAAWRLPRFLFLNAPANSTGSSQATGAASQASASPSTASSGAGGATNKTQVHALPNLFVLASEGGIISRDPSLFAANKAGSSADAATSAAKGAVEGLKTRSRTWKMDGARGWADLRGRTA</sequence>
<dbReference type="RefSeq" id="XP_025351314.1">
    <property type="nucleotide sequence ID" value="XM_025489784.1"/>
</dbReference>
<feature type="region of interest" description="Disordered" evidence="1">
    <location>
        <begin position="572"/>
        <end position="597"/>
    </location>
</feature>
<evidence type="ECO:0000313" key="3">
    <source>
        <dbReference type="EMBL" id="PWN24154.1"/>
    </source>
</evidence>
<evidence type="ECO:0000256" key="1">
    <source>
        <dbReference type="SAM" id="MobiDB-lite"/>
    </source>
</evidence>
<dbReference type="Pfam" id="PF08495">
    <property type="entry name" value="FIST"/>
    <property type="match status" value="1"/>
</dbReference>
<dbReference type="OrthoDB" id="10251508at2759"/>
<organism evidence="3 4">
    <name type="scientific">Pseudomicrostroma glucosiphilum</name>
    <dbReference type="NCBI Taxonomy" id="1684307"/>
    <lineage>
        <taxon>Eukaryota</taxon>
        <taxon>Fungi</taxon>
        <taxon>Dikarya</taxon>
        <taxon>Basidiomycota</taxon>
        <taxon>Ustilaginomycotina</taxon>
        <taxon>Exobasidiomycetes</taxon>
        <taxon>Microstromatales</taxon>
        <taxon>Microstromatales incertae sedis</taxon>
        <taxon>Pseudomicrostroma</taxon>
    </lineage>
</organism>
<dbReference type="AlphaFoldDB" id="A0A316UGV1"/>
<dbReference type="GeneID" id="37011518"/>
<dbReference type="Proteomes" id="UP000245942">
    <property type="component" value="Unassembled WGS sequence"/>
</dbReference>
<protein>
    <recommendedName>
        <fullName evidence="2">FIST domain-containing protein</fullName>
    </recommendedName>
</protein>
<feature type="region of interest" description="Disordered" evidence="1">
    <location>
        <begin position="306"/>
        <end position="326"/>
    </location>
</feature>
<feature type="compositionally biased region" description="Basic and acidic residues" evidence="1">
    <location>
        <begin position="45"/>
        <end position="56"/>
    </location>
</feature>
<evidence type="ECO:0000259" key="2">
    <source>
        <dbReference type="Pfam" id="PF08495"/>
    </source>
</evidence>
<proteinExistence type="predicted"/>
<accession>A0A316UGV1</accession>
<keyword evidence="4" id="KW-1185">Reference proteome</keyword>
<evidence type="ECO:0000313" key="4">
    <source>
        <dbReference type="Proteomes" id="UP000245942"/>
    </source>
</evidence>